<dbReference type="EMBL" id="DVHK01000054">
    <property type="protein sequence ID" value="HIR66846.1"/>
    <property type="molecule type" value="Genomic_DNA"/>
</dbReference>
<dbReference type="PANTHER" id="PTHR43695:SF1">
    <property type="entry name" value="RHAMNOGALACTURONAN ACETYLESTERASE"/>
    <property type="match status" value="1"/>
</dbReference>
<dbReference type="InterPro" id="IPR037459">
    <property type="entry name" value="RhgT-like"/>
</dbReference>
<evidence type="ECO:0000256" key="1">
    <source>
        <dbReference type="ARBA" id="ARBA00008668"/>
    </source>
</evidence>
<dbReference type="PANTHER" id="PTHR43695">
    <property type="entry name" value="PUTATIVE (AFU_ORTHOLOGUE AFUA_2G17250)-RELATED"/>
    <property type="match status" value="1"/>
</dbReference>
<protein>
    <recommendedName>
        <fullName evidence="5">SGNH hydrolase-type esterase domain-containing protein</fullName>
    </recommendedName>
</protein>
<evidence type="ECO:0000313" key="3">
    <source>
        <dbReference type="EMBL" id="HIR66846.1"/>
    </source>
</evidence>
<dbReference type="AlphaFoldDB" id="A0A9D1J905"/>
<accession>A0A9D1J905</accession>
<comment type="similarity">
    <text evidence="1">Belongs to the 'GDSL' lipolytic enzyme family.</text>
</comment>
<dbReference type="Gene3D" id="3.40.50.1110">
    <property type="entry name" value="SGNH hydrolase"/>
    <property type="match status" value="1"/>
</dbReference>
<dbReference type="Proteomes" id="UP000823913">
    <property type="component" value="Unassembled WGS sequence"/>
</dbReference>
<evidence type="ECO:0000256" key="2">
    <source>
        <dbReference type="ARBA" id="ARBA00022801"/>
    </source>
</evidence>
<sequence>MIKSYPTVYVVGDSTLSAFSDDYYLPRYGYGTQLSRYLQEGVQVVNLALSGRSSKSFLTEENYKKLLDGLSCGDFLVIGFGHNDEKHEPERYTNPNLPCTQGDDSRGLSFKYNLLNNYIAPARERGATPILCTPIVRLSEEDDYSGSCGHITQSSGIYEGGDYPSAMRRLGADVGVTVIDLTSSTMARYLRLGHERAAGFHAWAATSGGVPAGLDGTHLNRYGAAYAAYEWAVALLHSDNPLRNYLSDDITPPDESEYAQAINKNYSEPQYAPFNAQSARALPFASSAPWYATVMGDFGGKEHIPECQIGCDDGGITVGNLSAVPRGKISAKTDGFAAAFTPVPADCNFTAEAVCTVLSVGDGADGQTAFGMMLRDDIYCDQYVPALNSNYIAAGVAGNNGIFFREGGKLSKGPECCDIRAGQRYTFGITRVNQQMRVSINGLSKIWYDFDLAAVDGANDYLCLFAARHVVVRFTDIKITVTGRSSRA</sequence>
<name>A0A9D1J905_9FIRM</name>
<dbReference type="GO" id="GO:0016787">
    <property type="term" value="F:hydrolase activity"/>
    <property type="evidence" value="ECO:0007669"/>
    <property type="project" value="UniProtKB-KW"/>
</dbReference>
<evidence type="ECO:0000313" key="4">
    <source>
        <dbReference type="Proteomes" id="UP000823913"/>
    </source>
</evidence>
<gene>
    <name evidence="3" type="ORF">IAB94_02215</name>
</gene>
<reference evidence="3" key="2">
    <citation type="journal article" date="2021" name="PeerJ">
        <title>Extensive microbial diversity within the chicken gut microbiome revealed by metagenomics and culture.</title>
        <authorList>
            <person name="Gilroy R."/>
            <person name="Ravi A."/>
            <person name="Getino M."/>
            <person name="Pursley I."/>
            <person name="Horton D.L."/>
            <person name="Alikhan N.F."/>
            <person name="Baker D."/>
            <person name="Gharbi K."/>
            <person name="Hall N."/>
            <person name="Watson M."/>
            <person name="Adriaenssens E.M."/>
            <person name="Foster-Nyarko E."/>
            <person name="Jarju S."/>
            <person name="Secka A."/>
            <person name="Antonio M."/>
            <person name="Oren A."/>
            <person name="Chaudhuri R.R."/>
            <person name="La Ragione R."/>
            <person name="Hildebrand F."/>
            <person name="Pallen M.J."/>
        </authorList>
    </citation>
    <scope>NUCLEOTIDE SEQUENCE</scope>
    <source>
        <strain evidence="3">ChiW16-3235</strain>
    </source>
</reference>
<organism evidence="3 4">
    <name type="scientific">Candidatus Coproplasma avicola</name>
    <dbReference type="NCBI Taxonomy" id="2840744"/>
    <lineage>
        <taxon>Bacteria</taxon>
        <taxon>Bacillati</taxon>
        <taxon>Bacillota</taxon>
        <taxon>Clostridia</taxon>
        <taxon>Eubacteriales</taxon>
        <taxon>Candidatus Coproplasma</taxon>
    </lineage>
</organism>
<proteinExistence type="inferred from homology"/>
<evidence type="ECO:0008006" key="5">
    <source>
        <dbReference type="Google" id="ProtNLM"/>
    </source>
</evidence>
<keyword evidence="2" id="KW-0378">Hydrolase</keyword>
<dbReference type="SUPFAM" id="SSF52266">
    <property type="entry name" value="SGNH hydrolase"/>
    <property type="match status" value="1"/>
</dbReference>
<comment type="caution">
    <text evidence="3">The sequence shown here is derived from an EMBL/GenBank/DDBJ whole genome shotgun (WGS) entry which is preliminary data.</text>
</comment>
<reference evidence="3" key="1">
    <citation type="submission" date="2020-10" db="EMBL/GenBank/DDBJ databases">
        <authorList>
            <person name="Gilroy R."/>
        </authorList>
    </citation>
    <scope>NUCLEOTIDE SEQUENCE</scope>
    <source>
        <strain evidence="3">ChiW16-3235</strain>
    </source>
</reference>
<dbReference type="InterPro" id="IPR036514">
    <property type="entry name" value="SGNH_hydro_sf"/>
</dbReference>